<dbReference type="OrthoDB" id="8062037at2759"/>
<dbReference type="Gene3D" id="3.30.40.10">
    <property type="entry name" value="Zinc/RING finger domain, C3HC4 (zinc finger)"/>
    <property type="match status" value="1"/>
</dbReference>
<dbReference type="InterPro" id="IPR013083">
    <property type="entry name" value="Znf_RING/FYVE/PHD"/>
</dbReference>
<dbReference type="EMBL" id="RWGY01000039">
    <property type="protein sequence ID" value="TVU08674.1"/>
    <property type="molecule type" value="Genomic_DNA"/>
</dbReference>
<evidence type="ECO:0000313" key="11">
    <source>
        <dbReference type="EMBL" id="TVU08674.1"/>
    </source>
</evidence>
<dbReference type="SMART" id="SM00184">
    <property type="entry name" value="RING"/>
    <property type="match status" value="1"/>
</dbReference>
<evidence type="ECO:0000256" key="5">
    <source>
        <dbReference type="ARBA" id="ARBA00022833"/>
    </source>
</evidence>
<dbReference type="CDD" id="cd16454">
    <property type="entry name" value="RING-H2_PA-TM-RING"/>
    <property type="match status" value="1"/>
</dbReference>
<dbReference type="InterPro" id="IPR001841">
    <property type="entry name" value="Znf_RING"/>
</dbReference>
<evidence type="ECO:0000256" key="1">
    <source>
        <dbReference type="ARBA" id="ARBA00000900"/>
    </source>
</evidence>
<reference evidence="11 12" key="1">
    <citation type="journal article" date="2019" name="Sci. Rep.">
        <title>A high-quality genome of Eragrostis curvula grass provides insights into Poaceae evolution and supports new strategies to enhance forage quality.</title>
        <authorList>
            <person name="Carballo J."/>
            <person name="Santos B.A.C.M."/>
            <person name="Zappacosta D."/>
            <person name="Garbus I."/>
            <person name="Selva J.P."/>
            <person name="Gallo C.A."/>
            <person name="Diaz A."/>
            <person name="Albertini E."/>
            <person name="Caccamo M."/>
            <person name="Echenique V."/>
        </authorList>
    </citation>
    <scope>NUCLEOTIDE SEQUENCE [LARGE SCALE GENOMIC DNA]</scope>
    <source>
        <strain evidence="12">cv. Victoria</strain>
        <tissue evidence="11">Leaf</tissue>
    </source>
</reference>
<dbReference type="EC" id="2.3.2.27" evidence="2"/>
<evidence type="ECO:0000256" key="7">
    <source>
        <dbReference type="PROSITE-ProRule" id="PRU00175"/>
    </source>
</evidence>
<proteinExistence type="inferred from homology"/>
<organism evidence="11 12">
    <name type="scientific">Eragrostis curvula</name>
    <name type="common">weeping love grass</name>
    <dbReference type="NCBI Taxonomy" id="38414"/>
    <lineage>
        <taxon>Eukaryota</taxon>
        <taxon>Viridiplantae</taxon>
        <taxon>Streptophyta</taxon>
        <taxon>Embryophyta</taxon>
        <taxon>Tracheophyta</taxon>
        <taxon>Spermatophyta</taxon>
        <taxon>Magnoliopsida</taxon>
        <taxon>Liliopsida</taxon>
        <taxon>Poales</taxon>
        <taxon>Poaceae</taxon>
        <taxon>PACMAD clade</taxon>
        <taxon>Chloridoideae</taxon>
        <taxon>Eragrostideae</taxon>
        <taxon>Eragrostidinae</taxon>
        <taxon>Eragrostis</taxon>
    </lineage>
</organism>
<feature type="transmembrane region" description="Helical" evidence="9">
    <location>
        <begin position="77"/>
        <end position="96"/>
    </location>
</feature>
<dbReference type="PROSITE" id="PS50089">
    <property type="entry name" value="ZF_RING_2"/>
    <property type="match status" value="1"/>
</dbReference>
<keyword evidence="3" id="KW-0479">Metal-binding</keyword>
<dbReference type="InterPro" id="IPR053238">
    <property type="entry name" value="RING-H2_zinc_finger"/>
</dbReference>
<feature type="region of interest" description="Disordered" evidence="8">
    <location>
        <begin position="13"/>
        <end position="57"/>
    </location>
</feature>
<comment type="similarity">
    <text evidence="6">Belongs to the RING-type zinc finger family. ATL subfamily.</text>
</comment>
<dbReference type="Pfam" id="PF13639">
    <property type="entry name" value="zf-RING_2"/>
    <property type="match status" value="1"/>
</dbReference>
<sequence>MANFSPPPGLVFSPPPPWLARSPPPPPPPWWTRSPPPPTPWWDRSPPPPPPWRTRSTPPPPPLYYSPSFTSDDSSNVGAIAGAIFAVVFALAVLMCTCSAAARTLAPPVVPEQQGNDDEQQPSGAGEAGEDGRRPRRSNTKAGLPSFTYTQSLKHNVTGIGGDDEEEAATCSVCLGALEVGETVRLLPACLHLYHVECIDPWLDAHTTCPICRSGTGDEGSMKSHELILSSRERLLYENSSLKSGSKGDDCGLNVQFNRDEALRYNSYGVYPAMYSTDYNLEKRKTEKKADEHVTAQRTWKTICK</sequence>
<keyword evidence="9" id="KW-0812">Transmembrane</keyword>
<dbReference type="AlphaFoldDB" id="A0A5J9TBE9"/>
<dbReference type="PANTHER" id="PTHR14155">
    <property type="entry name" value="RING FINGER DOMAIN-CONTAINING"/>
    <property type="match status" value="1"/>
</dbReference>
<dbReference type="GO" id="GO:0061630">
    <property type="term" value="F:ubiquitin protein ligase activity"/>
    <property type="evidence" value="ECO:0007669"/>
    <property type="project" value="UniProtKB-EC"/>
</dbReference>
<gene>
    <name evidence="11" type="ORF">EJB05_42085</name>
</gene>
<evidence type="ECO:0000256" key="2">
    <source>
        <dbReference type="ARBA" id="ARBA00012483"/>
    </source>
</evidence>
<keyword evidence="4 7" id="KW-0863">Zinc-finger</keyword>
<name>A0A5J9TBE9_9POAL</name>
<evidence type="ECO:0000256" key="3">
    <source>
        <dbReference type="ARBA" id="ARBA00022723"/>
    </source>
</evidence>
<keyword evidence="5" id="KW-0862">Zinc</keyword>
<evidence type="ECO:0000259" key="10">
    <source>
        <dbReference type="PROSITE" id="PS50089"/>
    </source>
</evidence>
<dbReference type="GO" id="GO:0008270">
    <property type="term" value="F:zinc ion binding"/>
    <property type="evidence" value="ECO:0007669"/>
    <property type="project" value="UniProtKB-KW"/>
</dbReference>
<evidence type="ECO:0000256" key="8">
    <source>
        <dbReference type="SAM" id="MobiDB-lite"/>
    </source>
</evidence>
<feature type="non-terminal residue" evidence="11">
    <location>
        <position position="1"/>
    </location>
</feature>
<dbReference type="FunFam" id="3.30.40.10:FF:000984">
    <property type="entry name" value="Putative RING zinc finger domain superfamily protein"/>
    <property type="match status" value="1"/>
</dbReference>
<feature type="domain" description="RING-type" evidence="10">
    <location>
        <begin position="171"/>
        <end position="213"/>
    </location>
</feature>
<dbReference type="PANTHER" id="PTHR14155:SF518">
    <property type="entry name" value="RING-TYPE DOMAIN-CONTAINING PROTEIN"/>
    <property type="match status" value="1"/>
</dbReference>
<dbReference type="SUPFAM" id="SSF57850">
    <property type="entry name" value="RING/U-box"/>
    <property type="match status" value="1"/>
</dbReference>
<dbReference type="Proteomes" id="UP000324897">
    <property type="component" value="Chromosome 3"/>
</dbReference>
<keyword evidence="9" id="KW-1133">Transmembrane helix</keyword>
<protein>
    <recommendedName>
        <fullName evidence="2">RING-type E3 ubiquitin transferase</fullName>
        <ecNumber evidence="2">2.3.2.27</ecNumber>
    </recommendedName>
</protein>
<evidence type="ECO:0000256" key="6">
    <source>
        <dbReference type="ARBA" id="ARBA00024209"/>
    </source>
</evidence>
<evidence type="ECO:0000256" key="4">
    <source>
        <dbReference type="ARBA" id="ARBA00022771"/>
    </source>
</evidence>
<evidence type="ECO:0000313" key="12">
    <source>
        <dbReference type="Proteomes" id="UP000324897"/>
    </source>
</evidence>
<dbReference type="Gramene" id="TVU08674">
    <property type="protein sequence ID" value="TVU08674"/>
    <property type="gene ID" value="EJB05_42085"/>
</dbReference>
<feature type="region of interest" description="Disordered" evidence="8">
    <location>
        <begin position="109"/>
        <end position="145"/>
    </location>
</feature>
<evidence type="ECO:0000256" key="9">
    <source>
        <dbReference type="SAM" id="Phobius"/>
    </source>
</evidence>
<comment type="caution">
    <text evidence="11">The sequence shown here is derived from an EMBL/GenBank/DDBJ whole genome shotgun (WGS) entry which is preliminary data.</text>
</comment>
<keyword evidence="9" id="KW-0472">Membrane</keyword>
<accession>A0A5J9TBE9</accession>
<comment type="catalytic activity">
    <reaction evidence="1">
        <text>S-ubiquitinyl-[E2 ubiquitin-conjugating enzyme]-L-cysteine + [acceptor protein]-L-lysine = [E2 ubiquitin-conjugating enzyme]-L-cysteine + N(6)-ubiquitinyl-[acceptor protein]-L-lysine.</text>
        <dbReference type="EC" id="2.3.2.27"/>
    </reaction>
</comment>
<keyword evidence="12" id="KW-1185">Reference proteome</keyword>